<dbReference type="Proteomes" id="UP000265926">
    <property type="component" value="Unassembled WGS sequence"/>
</dbReference>
<dbReference type="EMBL" id="QWGR01000007">
    <property type="protein sequence ID" value="RIJ47604.1"/>
    <property type="molecule type" value="Genomic_DNA"/>
</dbReference>
<comment type="caution">
    <text evidence="2">The sequence shown here is derived from an EMBL/GenBank/DDBJ whole genome shotgun (WGS) entry which is preliminary data.</text>
</comment>
<reference evidence="2 3" key="1">
    <citation type="submission" date="2018-08" db="EMBL/GenBank/DDBJ databases">
        <title>Pallidiluteibacterium maritimus gen. nov., sp. nov., isolated from coastal sediment.</title>
        <authorList>
            <person name="Zhou L.Y."/>
        </authorList>
    </citation>
    <scope>NUCLEOTIDE SEQUENCE [LARGE SCALE GENOMIC DNA]</scope>
    <source>
        <strain evidence="2 3">XSD2</strain>
    </source>
</reference>
<protein>
    <submittedName>
        <fullName evidence="2">Nucleotidyltransferase domain-containing protein</fullName>
    </submittedName>
</protein>
<dbReference type="RefSeq" id="WP_119438490.1">
    <property type="nucleotide sequence ID" value="NZ_QWGR01000007.1"/>
</dbReference>
<organism evidence="2 3">
    <name type="scientific">Maribellus luteus</name>
    <dbReference type="NCBI Taxonomy" id="2305463"/>
    <lineage>
        <taxon>Bacteria</taxon>
        <taxon>Pseudomonadati</taxon>
        <taxon>Bacteroidota</taxon>
        <taxon>Bacteroidia</taxon>
        <taxon>Marinilabiliales</taxon>
        <taxon>Prolixibacteraceae</taxon>
        <taxon>Maribellus</taxon>
    </lineage>
</organism>
<keyword evidence="2" id="KW-0808">Transferase</keyword>
<proteinExistence type="predicted"/>
<feature type="domain" description="Polymerase nucleotidyl transferase" evidence="1">
    <location>
        <begin position="13"/>
        <end position="85"/>
    </location>
</feature>
<evidence type="ECO:0000259" key="1">
    <source>
        <dbReference type="Pfam" id="PF01909"/>
    </source>
</evidence>
<dbReference type="Pfam" id="PF01909">
    <property type="entry name" value="NTP_transf_2"/>
    <property type="match status" value="1"/>
</dbReference>
<accession>A0A399SXW0</accession>
<dbReference type="OrthoDB" id="14556at2"/>
<name>A0A399SXW0_9BACT</name>
<dbReference type="AlphaFoldDB" id="A0A399SXW0"/>
<dbReference type="GO" id="GO:0016779">
    <property type="term" value="F:nucleotidyltransferase activity"/>
    <property type="evidence" value="ECO:0007669"/>
    <property type="project" value="InterPro"/>
</dbReference>
<dbReference type="InterPro" id="IPR002934">
    <property type="entry name" value="Polymerase_NTP_transf_dom"/>
</dbReference>
<keyword evidence="3" id="KW-1185">Reference proteome</keyword>
<sequence length="100" mass="11568">MRLTSYEIACIKEQATRYFGKDVKVHLFGSRTDDSKRGGDIDLFIQSYERQMLSVRNKIKFLAALKQQLGEQKIDVVLDNSAERRKTTFFQTISKYAVAL</sequence>
<dbReference type="SUPFAM" id="SSF81301">
    <property type="entry name" value="Nucleotidyltransferase"/>
    <property type="match status" value="1"/>
</dbReference>
<dbReference type="Gene3D" id="3.30.460.10">
    <property type="entry name" value="Beta Polymerase, domain 2"/>
    <property type="match status" value="1"/>
</dbReference>
<evidence type="ECO:0000313" key="2">
    <source>
        <dbReference type="EMBL" id="RIJ47604.1"/>
    </source>
</evidence>
<gene>
    <name evidence="2" type="ORF">D1614_13540</name>
</gene>
<dbReference type="InterPro" id="IPR043519">
    <property type="entry name" value="NT_sf"/>
</dbReference>
<evidence type="ECO:0000313" key="3">
    <source>
        <dbReference type="Proteomes" id="UP000265926"/>
    </source>
</evidence>